<dbReference type="EMBL" id="RYYR01000023">
    <property type="protein sequence ID" value="RUL49807.1"/>
    <property type="molecule type" value="Genomic_DNA"/>
</dbReference>
<dbReference type="Gene3D" id="2.60.120.380">
    <property type="match status" value="1"/>
</dbReference>
<proteinExistence type="predicted"/>
<dbReference type="SUPFAM" id="SSF89260">
    <property type="entry name" value="Collagen-binding domain"/>
    <property type="match status" value="1"/>
</dbReference>
<dbReference type="Proteomes" id="UP000287910">
    <property type="component" value="Unassembled WGS sequence"/>
</dbReference>
<evidence type="ECO:0000313" key="1">
    <source>
        <dbReference type="EMBL" id="RUL49807.1"/>
    </source>
</evidence>
<evidence type="ECO:0000313" key="2">
    <source>
        <dbReference type="Proteomes" id="UP000287910"/>
    </source>
</evidence>
<sequence length="83" mass="9632">MQLQSTSELDNFCHPRLLVIYAITLNQAGHVNINLSDKSAPAYFAIYNSKKERLDYLLSSYSKQFQPGTYYIQVYPNSWGDQY</sequence>
<gene>
    <name evidence="1" type="ORF">EK386_14720</name>
</gene>
<dbReference type="RefSeq" id="WP_126659943.1">
    <property type="nucleotide sequence ID" value="NZ_RYYR01000023.1"/>
</dbReference>
<accession>A0A432L934</accession>
<keyword evidence="2" id="KW-1185">Reference proteome</keyword>
<comment type="caution">
    <text evidence="1">The sequence shown here is derived from an EMBL/GenBank/DDBJ whole genome shotgun (WGS) entry which is preliminary data.</text>
</comment>
<name>A0A432L934_9BACI</name>
<reference evidence="1 2" key="1">
    <citation type="submission" date="2018-12" db="EMBL/GenBank/DDBJ databases">
        <title>Lysinibacillus antri sp. nov., isolated from a cave soil.</title>
        <authorList>
            <person name="Narsing Rao M.P."/>
            <person name="Zhang H."/>
            <person name="Dong Z.-Y."/>
            <person name="Niu X.-K."/>
            <person name="Zhang K."/>
            <person name="Fang B.-Z."/>
            <person name="Kang Y.-Q."/>
            <person name="Xiao M."/>
            <person name="Li W.-J."/>
        </authorList>
    </citation>
    <scope>NUCLEOTIDE SEQUENCE [LARGE SCALE GENOMIC DNA]</scope>
    <source>
        <strain evidence="1 2">SYSU K30002</strain>
    </source>
</reference>
<organism evidence="1 2">
    <name type="scientific">Lysinibacillus antri</name>
    <dbReference type="NCBI Taxonomy" id="2498145"/>
    <lineage>
        <taxon>Bacteria</taxon>
        <taxon>Bacillati</taxon>
        <taxon>Bacillota</taxon>
        <taxon>Bacilli</taxon>
        <taxon>Bacillales</taxon>
        <taxon>Bacillaceae</taxon>
        <taxon>Lysinibacillus</taxon>
    </lineage>
</organism>
<protein>
    <submittedName>
        <fullName evidence="1">Uncharacterized protein</fullName>
    </submittedName>
</protein>
<dbReference type="AlphaFoldDB" id="A0A432L934"/>